<dbReference type="SUPFAM" id="SSF81901">
    <property type="entry name" value="HCP-like"/>
    <property type="match status" value="1"/>
</dbReference>
<feature type="repeat" description="PPR" evidence="2">
    <location>
        <begin position="540"/>
        <end position="574"/>
    </location>
</feature>
<evidence type="ECO:0000256" key="2">
    <source>
        <dbReference type="PROSITE-ProRule" id="PRU00708"/>
    </source>
</evidence>
<feature type="repeat" description="PPR" evidence="2">
    <location>
        <begin position="326"/>
        <end position="360"/>
    </location>
</feature>
<gene>
    <name evidence="3" type="ORF">BGZ80_003394</name>
</gene>
<evidence type="ECO:0008006" key="5">
    <source>
        <dbReference type="Google" id="ProtNLM"/>
    </source>
</evidence>
<feature type="repeat" description="PPR" evidence="2">
    <location>
        <begin position="291"/>
        <end position="325"/>
    </location>
</feature>
<protein>
    <recommendedName>
        <fullName evidence="5">Pentatricopeptide repeat protein</fullName>
    </recommendedName>
</protein>
<dbReference type="Pfam" id="PF01535">
    <property type="entry name" value="PPR"/>
    <property type="match status" value="4"/>
</dbReference>
<sequence length="899" mass="103583">MIRIFYDQHYPIHNPHSTSKRMLAHASVSDPCRSYHYAAKASVDQDMSQQQTPQQTQDVISPQINEASQTQRAITAFLAPPGSDRHHNPYETIADSFKINQPKSSEQLLPKVLMNDAVNSRNPQQIWHTYTRLTSRIVDPKGPPFSAAIYFRMLHCFQATRSRQTAKWALVVYEDMKKYYKPEIATLNTMLDILIRFENVEWAINFFQKDASLLKLSPNVRSYNIMIRGLAANGQLKAAEKIYHEMRQGTIPEKPQVATYSALMSQYIKNGMHAEADGVLDDMLKDNVKPNMWIFNSVIKRFVQRNDYTAARRVMALMKESDLKPDVVTYSTLIDGYARDGDEEAIANIQAEMARNKVYPNEKTITSTIKVFSRSNLDLDIDSRLEMLLKSLPPGEMNEHTFGVLVNVYGKRKDMSAAMGIYHHIISKGRQVNDVIMCSLLDGYVRSGDLPTANKLFHEHYTSKSVRPPSAWSYSAMITGCCKESNLHDALHYYHEMNSFQIEPDVTICSRLIQLYLEHHQLDNAQQMLRLMRNTGMNISVHTYTMLIDYMSSIKDIRSALRYYQEMLDSGIRPDVHCYTVLINAHIRSNDYTECNYYFEQMTKSGVQPTLETLTSMLHVHSLQGHIDQVRGFWTAITDMGFLPDIISFTVLMQTYSQQSNVEMVEFIFKEITQKELKVDTMTLTTLMRAYSDLPNLNVGRIDEILGMMEELELEPIPEYYRLLIDAFGRHGMPDRVVKIWSQFQGQEKPLAWVPSTSNLLHLIEACRDRGYIEILNSVWHSAVFGTSRENMVGSGTDSSTLQPMSRVNMLKPAPEVFTAYLNALLTHNRFQEIEDLLREGCRQMRMVPRNDDFELLFTGLAQYDFLKKELENMRQIVVERWPKVVPLVDRIIQSTKKI</sequence>
<reference evidence="3" key="1">
    <citation type="journal article" date="2020" name="Fungal Divers.">
        <title>Resolving the Mortierellaceae phylogeny through synthesis of multi-gene phylogenetics and phylogenomics.</title>
        <authorList>
            <person name="Vandepol N."/>
            <person name="Liber J."/>
            <person name="Desiro A."/>
            <person name="Na H."/>
            <person name="Kennedy M."/>
            <person name="Barry K."/>
            <person name="Grigoriev I.V."/>
            <person name="Miller A.N."/>
            <person name="O'Donnell K."/>
            <person name="Stajich J.E."/>
            <person name="Bonito G."/>
        </authorList>
    </citation>
    <scope>NUCLEOTIDE SEQUENCE</scope>
    <source>
        <strain evidence="3">NRRL 2769</strain>
    </source>
</reference>
<dbReference type="InterPro" id="IPR002885">
    <property type="entry name" value="PPR_rpt"/>
</dbReference>
<feature type="repeat" description="PPR" evidence="2">
    <location>
        <begin position="575"/>
        <end position="609"/>
    </location>
</feature>
<dbReference type="InterPro" id="IPR011990">
    <property type="entry name" value="TPR-like_helical_dom_sf"/>
</dbReference>
<dbReference type="GO" id="GO:0003729">
    <property type="term" value="F:mRNA binding"/>
    <property type="evidence" value="ECO:0007669"/>
    <property type="project" value="TreeGrafter"/>
</dbReference>
<evidence type="ECO:0000313" key="4">
    <source>
        <dbReference type="Proteomes" id="UP000703661"/>
    </source>
</evidence>
<organism evidence="3 4">
    <name type="scientific">Entomortierella chlamydospora</name>
    <dbReference type="NCBI Taxonomy" id="101097"/>
    <lineage>
        <taxon>Eukaryota</taxon>
        <taxon>Fungi</taxon>
        <taxon>Fungi incertae sedis</taxon>
        <taxon>Mucoromycota</taxon>
        <taxon>Mortierellomycotina</taxon>
        <taxon>Mortierellomycetes</taxon>
        <taxon>Mortierellales</taxon>
        <taxon>Mortierellaceae</taxon>
        <taxon>Entomortierella</taxon>
    </lineage>
</organism>
<evidence type="ECO:0000256" key="1">
    <source>
        <dbReference type="ARBA" id="ARBA00022737"/>
    </source>
</evidence>
<feature type="repeat" description="PPR" evidence="2">
    <location>
        <begin position="256"/>
        <end position="290"/>
    </location>
</feature>
<name>A0A9P6MN88_9FUNG</name>
<dbReference type="PROSITE" id="PS51375">
    <property type="entry name" value="PPR"/>
    <property type="match status" value="7"/>
</dbReference>
<dbReference type="EMBL" id="JAAAID010001896">
    <property type="protein sequence ID" value="KAG0008474.1"/>
    <property type="molecule type" value="Genomic_DNA"/>
</dbReference>
<evidence type="ECO:0000313" key="3">
    <source>
        <dbReference type="EMBL" id="KAG0008474.1"/>
    </source>
</evidence>
<dbReference type="InterPro" id="IPR051240">
    <property type="entry name" value="Mito_RNA-Proc/Resp"/>
</dbReference>
<accession>A0A9P6MN88</accession>
<comment type="caution">
    <text evidence="3">The sequence shown here is derived from an EMBL/GenBank/DDBJ whole genome shotgun (WGS) entry which is preliminary data.</text>
</comment>
<dbReference type="Pfam" id="PF12854">
    <property type="entry name" value="PPR_1"/>
    <property type="match status" value="1"/>
</dbReference>
<keyword evidence="1" id="KW-0677">Repeat</keyword>
<dbReference type="Proteomes" id="UP000703661">
    <property type="component" value="Unassembled WGS sequence"/>
</dbReference>
<feature type="repeat" description="PPR" evidence="2">
    <location>
        <begin position="470"/>
        <end position="504"/>
    </location>
</feature>
<dbReference type="Gene3D" id="1.25.40.10">
    <property type="entry name" value="Tetratricopeptide repeat domain"/>
    <property type="match status" value="4"/>
</dbReference>
<keyword evidence="4" id="KW-1185">Reference proteome</keyword>
<dbReference type="PANTHER" id="PTHR47933">
    <property type="entry name" value="PENTATRICOPEPTIDE REPEAT-CONTAINING PROTEIN 1, MITOCHONDRIAL"/>
    <property type="match status" value="1"/>
</dbReference>
<dbReference type="NCBIfam" id="TIGR00756">
    <property type="entry name" value="PPR"/>
    <property type="match status" value="7"/>
</dbReference>
<dbReference type="PANTHER" id="PTHR47933:SF11">
    <property type="entry name" value="PENTATRICOPEPTIDE REPEAT-CONTAINING PROTEIN 2"/>
    <property type="match status" value="1"/>
</dbReference>
<feature type="repeat" description="PPR" evidence="2">
    <location>
        <begin position="219"/>
        <end position="253"/>
    </location>
</feature>
<dbReference type="Pfam" id="PF13041">
    <property type="entry name" value="PPR_2"/>
    <property type="match status" value="2"/>
</dbReference>
<proteinExistence type="predicted"/>
<dbReference type="AlphaFoldDB" id="A0A9P6MN88"/>
<dbReference type="Pfam" id="PF13812">
    <property type="entry name" value="PPR_3"/>
    <property type="match status" value="1"/>
</dbReference>